<evidence type="ECO:0000256" key="3">
    <source>
        <dbReference type="ARBA" id="ARBA00022692"/>
    </source>
</evidence>
<organism evidence="8 9">
    <name type="scientific">Auraticoccus cholistanensis</name>
    <dbReference type="NCBI Taxonomy" id="2656650"/>
    <lineage>
        <taxon>Bacteria</taxon>
        <taxon>Bacillati</taxon>
        <taxon>Actinomycetota</taxon>
        <taxon>Actinomycetes</taxon>
        <taxon>Propionibacteriales</taxon>
        <taxon>Propionibacteriaceae</taxon>
        <taxon>Auraticoccus</taxon>
    </lineage>
</organism>
<evidence type="ECO:0000313" key="9">
    <source>
        <dbReference type="Proteomes" id="UP000435304"/>
    </source>
</evidence>
<proteinExistence type="predicted"/>
<feature type="transmembrane region" description="Helical" evidence="6">
    <location>
        <begin position="228"/>
        <end position="253"/>
    </location>
</feature>
<dbReference type="GO" id="GO:0022857">
    <property type="term" value="F:transmembrane transporter activity"/>
    <property type="evidence" value="ECO:0007669"/>
    <property type="project" value="InterPro"/>
</dbReference>
<dbReference type="SUPFAM" id="SSF103473">
    <property type="entry name" value="MFS general substrate transporter"/>
    <property type="match status" value="1"/>
</dbReference>
<dbReference type="InterPro" id="IPR011701">
    <property type="entry name" value="MFS"/>
</dbReference>
<dbReference type="RefSeq" id="WP_156609540.1">
    <property type="nucleotide sequence ID" value="NZ_WPCU01000005.1"/>
</dbReference>
<evidence type="ECO:0000259" key="7">
    <source>
        <dbReference type="PROSITE" id="PS50850"/>
    </source>
</evidence>
<keyword evidence="5 6" id="KW-0472">Membrane</keyword>
<comment type="caution">
    <text evidence="8">The sequence shown here is derived from an EMBL/GenBank/DDBJ whole genome shotgun (WGS) entry which is preliminary data.</text>
</comment>
<accession>A0A6A9UTV2</accession>
<sequence>MPLAVWVLALGAFGIGTTEFVTMGLLPEMAASFGVSIPTAGWLITAYALGVVAGAPTLTALTHRLPRRTVLIGLMALFTAAHAASALAPTFAALVAARFGTGLAHGTFFGVAALVARVLAPPGRQGRAMALVFAGLTVANVVGVPLGTFVGQSAGWRVTFGLVGVIGVATMVALALAMPALSTPAGPLRAQFGAFRRGQVWLTLLITVVGFGSTFTVLSYVSPLLTEVAGFAGSSVAWVLVLFGLGATAGNLLGGRLADWSVSRTLVLGMASQAVVYALLFGLAESALAAATGVFLFAFAGFLMGSAIQTRVIVAAGGGASMASAAMQAAFNTGNALGAFLGGAVIDAGFGYASPALVAALLAASGLGLLTWADRLDATGRATVDPARAVAAGQPLRA</sequence>
<evidence type="ECO:0000313" key="8">
    <source>
        <dbReference type="EMBL" id="MVA76101.1"/>
    </source>
</evidence>
<dbReference type="GO" id="GO:0005886">
    <property type="term" value="C:plasma membrane"/>
    <property type="evidence" value="ECO:0007669"/>
    <property type="project" value="UniProtKB-SubCell"/>
</dbReference>
<dbReference type="InterPro" id="IPR036259">
    <property type="entry name" value="MFS_trans_sf"/>
</dbReference>
<dbReference type="EMBL" id="WPCU01000005">
    <property type="protein sequence ID" value="MVA76101.1"/>
    <property type="molecule type" value="Genomic_DNA"/>
</dbReference>
<dbReference type="PANTHER" id="PTHR43124:SF3">
    <property type="entry name" value="CHLORAMPHENICOL EFFLUX PUMP RV0191"/>
    <property type="match status" value="1"/>
</dbReference>
<protein>
    <submittedName>
        <fullName evidence="8">MFS transporter</fullName>
    </submittedName>
</protein>
<dbReference type="InterPro" id="IPR001958">
    <property type="entry name" value="Tet-R_TetA/multi-R_MdtG-like"/>
</dbReference>
<dbReference type="PANTHER" id="PTHR43124">
    <property type="entry name" value="PURINE EFFLUX PUMP PBUE"/>
    <property type="match status" value="1"/>
</dbReference>
<evidence type="ECO:0000256" key="5">
    <source>
        <dbReference type="ARBA" id="ARBA00023136"/>
    </source>
</evidence>
<feature type="transmembrane region" description="Helical" evidence="6">
    <location>
        <begin position="102"/>
        <end position="119"/>
    </location>
</feature>
<dbReference type="AlphaFoldDB" id="A0A6A9UTV2"/>
<dbReference type="CDD" id="cd17324">
    <property type="entry name" value="MFS_NepI_like"/>
    <property type="match status" value="1"/>
</dbReference>
<evidence type="ECO:0000256" key="4">
    <source>
        <dbReference type="ARBA" id="ARBA00022989"/>
    </source>
</evidence>
<dbReference type="Pfam" id="PF07690">
    <property type="entry name" value="MFS_1"/>
    <property type="match status" value="1"/>
</dbReference>
<feature type="transmembrane region" description="Helical" evidence="6">
    <location>
        <begin position="131"/>
        <end position="150"/>
    </location>
</feature>
<feature type="transmembrane region" description="Helical" evidence="6">
    <location>
        <begin position="287"/>
        <end position="305"/>
    </location>
</feature>
<dbReference type="PROSITE" id="PS50850">
    <property type="entry name" value="MFS"/>
    <property type="match status" value="1"/>
</dbReference>
<feature type="transmembrane region" description="Helical" evidence="6">
    <location>
        <begin position="70"/>
        <end position="96"/>
    </location>
</feature>
<feature type="transmembrane region" description="Helical" evidence="6">
    <location>
        <begin position="156"/>
        <end position="179"/>
    </location>
</feature>
<reference evidence="8 9" key="1">
    <citation type="submission" date="2019-12" db="EMBL/GenBank/DDBJ databases">
        <title>Auraticoccus cholistani sp. nov., an actinomycete isolated from soil of Cholistan desert.</title>
        <authorList>
            <person name="Cheema M.T."/>
        </authorList>
    </citation>
    <scope>NUCLEOTIDE SEQUENCE [LARGE SCALE GENOMIC DNA]</scope>
    <source>
        <strain evidence="8 9">F435</strain>
    </source>
</reference>
<comment type="subcellular location">
    <subcellularLocation>
        <location evidence="1">Cell membrane</location>
        <topology evidence="1">Multi-pass membrane protein</topology>
    </subcellularLocation>
</comment>
<dbReference type="Proteomes" id="UP000435304">
    <property type="component" value="Unassembled WGS sequence"/>
</dbReference>
<dbReference type="PRINTS" id="PR01035">
    <property type="entry name" value="TCRTETA"/>
</dbReference>
<keyword evidence="2" id="KW-1003">Cell membrane</keyword>
<feature type="transmembrane region" description="Helical" evidence="6">
    <location>
        <begin position="351"/>
        <end position="373"/>
    </location>
</feature>
<keyword evidence="9" id="KW-1185">Reference proteome</keyword>
<dbReference type="Gene3D" id="1.20.1250.20">
    <property type="entry name" value="MFS general substrate transporter like domains"/>
    <property type="match status" value="2"/>
</dbReference>
<dbReference type="InterPro" id="IPR050189">
    <property type="entry name" value="MFS_Efflux_Transporters"/>
</dbReference>
<feature type="transmembrane region" description="Helical" evidence="6">
    <location>
        <begin position="30"/>
        <end position="58"/>
    </location>
</feature>
<evidence type="ECO:0000256" key="1">
    <source>
        <dbReference type="ARBA" id="ARBA00004651"/>
    </source>
</evidence>
<keyword evidence="3 6" id="KW-0812">Transmembrane</keyword>
<feature type="transmembrane region" description="Helical" evidence="6">
    <location>
        <begin position="312"/>
        <end position="331"/>
    </location>
</feature>
<feature type="transmembrane region" description="Helical" evidence="6">
    <location>
        <begin position="200"/>
        <end position="222"/>
    </location>
</feature>
<evidence type="ECO:0000256" key="2">
    <source>
        <dbReference type="ARBA" id="ARBA00022475"/>
    </source>
</evidence>
<name>A0A6A9UTV2_9ACTN</name>
<gene>
    <name evidence="8" type="ORF">GC722_08710</name>
</gene>
<feature type="domain" description="Major facilitator superfamily (MFS) profile" evidence="7">
    <location>
        <begin position="4"/>
        <end position="377"/>
    </location>
</feature>
<keyword evidence="4 6" id="KW-1133">Transmembrane helix</keyword>
<evidence type="ECO:0000256" key="6">
    <source>
        <dbReference type="SAM" id="Phobius"/>
    </source>
</evidence>
<dbReference type="InterPro" id="IPR020846">
    <property type="entry name" value="MFS_dom"/>
</dbReference>